<evidence type="ECO:0000256" key="6">
    <source>
        <dbReference type="ARBA" id="ARBA00023210"/>
    </source>
</evidence>
<feature type="binding site" evidence="8">
    <location>
        <position position="163"/>
    </location>
    <ligand>
        <name>GTP</name>
        <dbReference type="ChEBI" id="CHEBI:37565"/>
    </ligand>
</feature>
<dbReference type="OrthoDB" id="371908at2157"/>
<comment type="caution">
    <text evidence="13">The sequence shown here is derived from an EMBL/GenBank/DDBJ whole genome shotgun (WGS) entry which is preliminary data.</text>
</comment>
<dbReference type="GO" id="GO:0003924">
    <property type="term" value="F:GTPase activity"/>
    <property type="evidence" value="ECO:0007669"/>
    <property type="project" value="UniProtKB-UniRule"/>
</dbReference>
<dbReference type="InterPro" id="IPR024757">
    <property type="entry name" value="FtsZ_C"/>
</dbReference>
<dbReference type="Pfam" id="PF00091">
    <property type="entry name" value="Tubulin"/>
    <property type="match status" value="1"/>
</dbReference>
<feature type="binding site" evidence="8">
    <location>
        <begin position="42"/>
        <end position="46"/>
    </location>
    <ligand>
        <name>GTP</name>
        <dbReference type="ChEBI" id="CHEBI:37565"/>
    </ligand>
</feature>
<dbReference type="EMBL" id="SNYS01000009">
    <property type="protein sequence ID" value="TDQ68269.1"/>
    <property type="molecule type" value="Genomic_DNA"/>
</dbReference>
<comment type="subunit">
    <text evidence="8">Homodimer. Polymerizes to form a dynamic ring structure in a strictly GTP-dependent manner. Interacts directly with several other division proteins.</text>
</comment>
<keyword evidence="5 8" id="KW-0342">GTP-binding</keyword>
<dbReference type="GO" id="GO:0051258">
    <property type="term" value="P:protein polymerization"/>
    <property type="evidence" value="ECO:0007669"/>
    <property type="project" value="UniProtKB-UniRule"/>
</dbReference>
<keyword evidence="6 8" id="KW-0717">Septation</keyword>
<feature type="binding site" evidence="8">
    <location>
        <begin position="129"/>
        <end position="131"/>
    </location>
    <ligand>
        <name>GTP</name>
        <dbReference type="ChEBI" id="CHEBI:37565"/>
    </ligand>
</feature>
<evidence type="ECO:0000259" key="11">
    <source>
        <dbReference type="SMART" id="SM00864"/>
    </source>
</evidence>
<dbReference type="FunFam" id="3.40.50.1440:FF:000014">
    <property type="entry name" value="Cell division protein FtsZ"/>
    <property type="match status" value="1"/>
</dbReference>
<dbReference type="PRINTS" id="PR00423">
    <property type="entry name" value="CELLDVISFTSZ"/>
</dbReference>
<feature type="binding site" evidence="8">
    <location>
        <position position="160"/>
    </location>
    <ligand>
        <name>GTP</name>
        <dbReference type="ChEBI" id="CHEBI:37565"/>
    </ligand>
</feature>
<evidence type="ECO:0000259" key="12">
    <source>
        <dbReference type="SMART" id="SM00865"/>
    </source>
</evidence>
<evidence type="ECO:0000256" key="9">
    <source>
        <dbReference type="NCBIfam" id="TIGR00065"/>
    </source>
</evidence>
<evidence type="ECO:0000256" key="7">
    <source>
        <dbReference type="ARBA" id="ARBA00023306"/>
    </source>
</evidence>
<dbReference type="InterPro" id="IPR045061">
    <property type="entry name" value="FtsZ/CetZ"/>
</dbReference>
<comment type="similarity">
    <text evidence="1 8 10">Belongs to the FtsZ family.</text>
</comment>
<dbReference type="InterPro" id="IPR036525">
    <property type="entry name" value="Tubulin/FtsZ_GTPase_sf"/>
</dbReference>
<dbReference type="InterPro" id="IPR000158">
    <property type="entry name" value="Cell_div_FtsZ"/>
</dbReference>
<evidence type="ECO:0000256" key="3">
    <source>
        <dbReference type="ARBA" id="ARBA00022618"/>
    </source>
</evidence>
<feature type="domain" description="Tubulin/FtsZ GTPase" evidence="11">
    <location>
        <begin position="34"/>
        <end position="224"/>
    </location>
</feature>
<dbReference type="SMART" id="SM00864">
    <property type="entry name" value="Tubulin"/>
    <property type="match status" value="1"/>
</dbReference>
<evidence type="ECO:0000313" key="13">
    <source>
        <dbReference type="EMBL" id="TDQ68269.1"/>
    </source>
</evidence>
<feature type="binding site" evidence="8">
    <location>
        <position position="206"/>
    </location>
    <ligand>
        <name>GTP</name>
        <dbReference type="ChEBI" id="CHEBI:37565"/>
    </ligand>
</feature>
<dbReference type="GO" id="GO:0005737">
    <property type="term" value="C:cytoplasm"/>
    <property type="evidence" value="ECO:0007669"/>
    <property type="project" value="UniProtKB-SubCell"/>
</dbReference>
<dbReference type="Proteomes" id="UP000294855">
    <property type="component" value="Unassembled WGS sequence"/>
</dbReference>
<name>A0A484F345_9EURY</name>
<dbReference type="CDD" id="cd02201">
    <property type="entry name" value="FtsZ_type1"/>
    <property type="match status" value="1"/>
</dbReference>
<dbReference type="SUPFAM" id="SSF52490">
    <property type="entry name" value="Tubulin nucleotide-binding domain-like"/>
    <property type="match status" value="1"/>
</dbReference>
<dbReference type="GO" id="GO:0032153">
    <property type="term" value="C:cell division site"/>
    <property type="evidence" value="ECO:0007669"/>
    <property type="project" value="UniProtKB-UniRule"/>
</dbReference>
<keyword evidence="4 8" id="KW-0547">Nucleotide-binding</keyword>
<organism evidence="13 14">
    <name type="scientific">Methanimicrococcus blatticola</name>
    <dbReference type="NCBI Taxonomy" id="91560"/>
    <lineage>
        <taxon>Archaea</taxon>
        <taxon>Methanobacteriati</taxon>
        <taxon>Methanobacteriota</taxon>
        <taxon>Stenosarchaea group</taxon>
        <taxon>Methanomicrobia</taxon>
        <taxon>Methanosarcinales</taxon>
        <taxon>Methanosarcinaceae</taxon>
        <taxon>Methanimicrococcus</taxon>
    </lineage>
</organism>
<dbReference type="Pfam" id="PF12327">
    <property type="entry name" value="FtsZ_C"/>
    <property type="match status" value="1"/>
</dbReference>
<dbReference type="SMART" id="SM00865">
    <property type="entry name" value="Tubulin_C"/>
    <property type="match status" value="1"/>
</dbReference>
<evidence type="ECO:0000256" key="5">
    <source>
        <dbReference type="ARBA" id="ARBA00023134"/>
    </source>
</evidence>
<comment type="subcellular location">
    <subcellularLocation>
        <location evidence="8">Cytoplasm</location>
    </subcellularLocation>
    <text evidence="8">Assembles at midcell at the inner surface of the cytoplasmic membrane.</text>
</comment>
<evidence type="ECO:0000256" key="10">
    <source>
        <dbReference type="RuleBase" id="RU003360"/>
    </source>
</evidence>
<dbReference type="PROSITE" id="PS01134">
    <property type="entry name" value="FTSZ_1"/>
    <property type="match status" value="1"/>
</dbReference>
<dbReference type="PANTHER" id="PTHR30314">
    <property type="entry name" value="CELL DIVISION PROTEIN FTSZ-RELATED"/>
    <property type="match status" value="1"/>
</dbReference>
<proteinExistence type="inferred from homology"/>
<evidence type="ECO:0000256" key="4">
    <source>
        <dbReference type="ARBA" id="ARBA00022741"/>
    </source>
</evidence>
<keyword evidence="7 8" id="KW-0131">Cell cycle</keyword>
<dbReference type="SUPFAM" id="SSF55307">
    <property type="entry name" value="Tubulin C-terminal domain-like"/>
    <property type="match status" value="1"/>
</dbReference>
<keyword evidence="3 8" id="KW-0132">Cell division</keyword>
<dbReference type="GO" id="GO:0005525">
    <property type="term" value="F:GTP binding"/>
    <property type="evidence" value="ECO:0007669"/>
    <property type="project" value="UniProtKB-UniRule"/>
</dbReference>
<reference evidence="13 14" key="1">
    <citation type="submission" date="2019-03" db="EMBL/GenBank/DDBJ databases">
        <title>Genomic Encyclopedia of Type Strains, Phase IV (KMG-IV): sequencing the most valuable type-strain genomes for metagenomic binning, comparative biology and taxonomic classification.</title>
        <authorList>
            <person name="Goeker M."/>
        </authorList>
    </citation>
    <scope>NUCLEOTIDE SEQUENCE [LARGE SCALE GENOMIC DNA]</scope>
    <source>
        <strain evidence="13 14">DSM 13328</strain>
    </source>
</reference>
<dbReference type="InterPro" id="IPR020805">
    <property type="entry name" value="Cell_div_FtsZ_CS"/>
</dbReference>
<dbReference type="RefSeq" id="WP_133517657.1">
    <property type="nucleotide sequence ID" value="NZ_JAHDUW010000004.1"/>
</dbReference>
<dbReference type="InterPro" id="IPR008280">
    <property type="entry name" value="Tub_FtsZ_C"/>
</dbReference>
<evidence type="ECO:0000256" key="2">
    <source>
        <dbReference type="ARBA" id="ARBA00022490"/>
    </source>
</evidence>
<keyword evidence="2 8" id="KW-0963">Cytoplasm</keyword>
<accession>A0A484F345</accession>
<dbReference type="AlphaFoldDB" id="A0A484F345"/>
<evidence type="ECO:0000256" key="1">
    <source>
        <dbReference type="ARBA" id="ARBA00009690"/>
    </source>
</evidence>
<evidence type="ECO:0000256" key="8">
    <source>
        <dbReference type="HAMAP-Rule" id="MF_00909"/>
    </source>
</evidence>
<keyword evidence="14" id="KW-1185">Reference proteome</keyword>
<evidence type="ECO:0000313" key="14">
    <source>
        <dbReference type="Proteomes" id="UP000294855"/>
    </source>
</evidence>
<sequence length="369" mass="39194">MQSIIQEALKYSEQEKSVSSAEGDGGFDEFGQPRIVIIGCGGAGNNTIKRLYNMGVENAETICINTDKQDLDRTRADKKILIGKTLTRGLGAGGYPEIGRKAAELARGTLESVLKDADLVFVTAGMGGGTGTGVAPVVAEVAKEQGAIVIGMVSTPFKVEGSRSQKAMDGVEALKKAADTVVILDNQRLLAHVPNLPIDQALSVMDQLIAETVKGITETITEYSLINLDYADVRATMGCGGIAVMMVGESKNQNKSQEVVKAALNHPLLDVDYRGATGCLIHITGGPDMSLQEAMEIGEQLTYEISDEAKVTIGARVLEEYEGRVRVMAIMTGVQQKIGSFSASSTMNSASVRSKDVNLSASRDIIDFI</sequence>
<dbReference type="GO" id="GO:0043093">
    <property type="term" value="P:FtsZ-dependent cytokinesis"/>
    <property type="evidence" value="ECO:0007669"/>
    <property type="project" value="UniProtKB-UniRule"/>
</dbReference>
<comment type="function">
    <text evidence="8">Essential cell division protein that forms a contractile ring structure (Z ring) at the future cell division site. The regulation of the ring assembly controls the timing and the location of cell division. One of the functions of the FtsZ ring is to recruit other cell division proteins to the septum to produce a new cell wall between the dividing cells. Binds GTP and shows GTPase activity.</text>
</comment>
<dbReference type="InterPro" id="IPR003008">
    <property type="entry name" value="Tubulin_FtsZ_GTPase"/>
</dbReference>
<dbReference type="HAMAP" id="MF_00909">
    <property type="entry name" value="FtsZ"/>
    <property type="match status" value="1"/>
</dbReference>
<dbReference type="InterPro" id="IPR018316">
    <property type="entry name" value="Tubulin/FtsZ_2-layer-sand-dom"/>
</dbReference>
<feature type="domain" description="Tubulin/FtsZ 2-layer sandwich" evidence="12">
    <location>
        <begin position="226"/>
        <end position="343"/>
    </location>
</feature>
<gene>
    <name evidence="8" type="primary">ftsZ</name>
    <name evidence="13" type="ORF">C7391_1209</name>
</gene>
<dbReference type="Gene3D" id="3.40.50.1440">
    <property type="entry name" value="Tubulin/FtsZ, GTPase domain"/>
    <property type="match status" value="1"/>
</dbReference>
<protein>
    <recommendedName>
        <fullName evidence="8 9">Cell division protein FtsZ</fullName>
    </recommendedName>
</protein>
<dbReference type="PANTHER" id="PTHR30314:SF9">
    <property type="entry name" value="CELL DIVISION PROTEIN FTSZ 2"/>
    <property type="match status" value="1"/>
</dbReference>
<dbReference type="NCBIfam" id="TIGR00065">
    <property type="entry name" value="ftsZ"/>
    <property type="match status" value="1"/>
</dbReference>